<reference evidence="9 10" key="1">
    <citation type="submission" date="2020-05" db="EMBL/GenBank/DDBJ databases">
        <title>Nakamurella sp. DB0629 isolated from air conditioner.</title>
        <authorList>
            <person name="Kim D.H."/>
            <person name="Kim D.-U."/>
        </authorList>
    </citation>
    <scope>NUCLEOTIDE SEQUENCE [LARGE SCALE GENOMIC DNA]</scope>
    <source>
        <strain evidence="9 10">DB0629</strain>
    </source>
</reference>
<proteinExistence type="predicted"/>
<evidence type="ECO:0000256" key="4">
    <source>
        <dbReference type="ARBA" id="ARBA00022692"/>
    </source>
</evidence>
<accession>A0A849A7U5</accession>
<dbReference type="SUPFAM" id="SSF103473">
    <property type="entry name" value="MFS general substrate transporter"/>
    <property type="match status" value="1"/>
</dbReference>
<keyword evidence="6 7" id="KW-0472">Membrane</keyword>
<organism evidence="9 10">
    <name type="scientific">Nakamurella aerolata</name>
    <dbReference type="NCBI Taxonomy" id="1656892"/>
    <lineage>
        <taxon>Bacteria</taxon>
        <taxon>Bacillati</taxon>
        <taxon>Actinomycetota</taxon>
        <taxon>Actinomycetes</taxon>
        <taxon>Nakamurellales</taxon>
        <taxon>Nakamurellaceae</taxon>
        <taxon>Nakamurella</taxon>
    </lineage>
</organism>
<keyword evidence="3" id="KW-1003">Cell membrane</keyword>
<feature type="transmembrane region" description="Helical" evidence="7">
    <location>
        <begin position="290"/>
        <end position="307"/>
    </location>
</feature>
<feature type="domain" description="Major facilitator superfamily (MFS) profile" evidence="8">
    <location>
        <begin position="21"/>
        <end position="404"/>
    </location>
</feature>
<dbReference type="RefSeq" id="WP_171198173.1">
    <property type="nucleotide sequence ID" value="NZ_JABEND010000001.1"/>
</dbReference>
<evidence type="ECO:0000256" key="7">
    <source>
        <dbReference type="SAM" id="Phobius"/>
    </source>
</evidence>
<keyword evidence="5 7" id="KW-1133">Transmembrane helix</keyword>
<dbReference type="PANTHER" id="PTHR23517:SF3">
    <property type="entry name" value="INTEGRAL MEMBRANE TRANSPORT PROTEIN"/>
    <property type="match status" value="1"/>
</dbReference>
<name>A0A849A7U5_9ACTN</name>
<dbReference type="Pfam" id="PF07690">
    <property type="entry name" value="MFS_1"/>
    <property type="match status" value="1"/>
</dbReference>
<dbReference type="PROSITE" id="PS50850">
    <property type="entry name" value="MFS"/>
    <property type="match status" value="1"/>
</dbReference>
<feature type="transmembrane region" description="Helical" evidence="7">
    <location>
        <begin position="110"/>
        <end position="128"/>
    </location>
</feature>
<evidence type="ECO:0000256" key="6">
    <source>
        <dbReference type="ARBA" id="ARBA00023136"/>
    </source>
</evidence>
<gene>
    <name evidence="9" type="ORF">HKD39_02260</name>
</gene>
<feature type="transmembrane region" description="Helical" evidence="7">
    <location>
        <begin position="175"/>
        <end position="193"/>
    </location>
</feature>
<evidence type="ECO:0000256" key="2">
    <source>
        <dbReference type="ARBA" id="ARBA00022448"/>
    </source>
</evidence>
<feature type="transmembrane region" description="Helical" evidence="7">
    <location>
        <begin position="356"/>
        <end position="376"/>
    </location>
</feature>
<dbReference type="AlphaFoldDB" id="A0A849A7U5"/>
<evidence type="ECO:0000256" key="3">
    <source>
        <dbReference type="ARBA" id="ARBA00022475"/>
    </source>
</evidence>
<feature type="transmembrane region" description="Helical" evidence="7">
    <location>
        <begin position="257"/>
        <end position="278"/>
    </location>
</feature>
<feature type="transmembrane region" description="Helical" evidence="7">
    <location>
        <begin position="313"/>
        <end position="335"/>
    </location>
</feature>
<evidence type="ECO:0000256" key="5">
    <source>
        <dbReference type="ARBA" id="ARBA00022989"/>
    </source>
</evidence>
<dbReference type="GO" id="GO:0022857">
    <property type="term" value="F:transmembrane transporter activity"/>
    <property type="evidence" value="ECO:0007669"/>
    <property type="project" value="InterPro"/>
</dbReference>
<keyword evidence="2" id="KW-0813">Transport</keyword>
<dbReference type="Proteomes" id="UP000562984">
    <property type="component" value="Unassembled WGS sequence"/>
</dbReference>
<protein>
    <submittedName>
        <fullName evidence="9">MFS transporter</fullName>
    </submittedName>
</protein>
<dbReference type="InterPro" id="IPR011701">
    <property type="entry name" value="MFS"/>
</dbReference>
<evidence type="ECO:0000256" key="1">
    <source>
        <dbReference type="ARBA" id="ARBA00004651"/>
    </source>
</evidence>
<comment type="subcellular location">
    <subcellularLocation>
        <location evidence="1">Cell membrane</location>
        <topology evidence="1">Multi-pass membrane protein</topology>
    </subcellularLocation>
</comment>
<evidence type="ECO:0000259" key="8">
    <source>
        <dbReference type="PROSITE" id="PS50850"/>
    </source>
</evidence>
<feature type="transmembrane region" description="Helical" evidence="7">
    <location>
        <begin position="214"/>
        <end position="237"/>
    </location>
</feature>
<keyword evidence="4 7" id="KW-0812">Transmembrane</keyword>
<dbReference type="InterPro" id="IPR036259">
    <property type="entry name" value="MFS_trans_sf"/>
</dbReference>
<dbReference type="GO" id="GO:0005886">
    <property type="term" value="C:plasma membrane"/>
    <property type="evidence" value="ECO:0007669"/>
    <property type="project" value="UniProtKB-SubCell"/>
</dbReference>
<feature type="transmembrane region" description="Helical" evidence="7">
    <location>
        <begin position="382"/>
        <end position="400"/>
    </location>
</feature>
<comment type="caution">
    <text evidence="9">The sequence shown here is derived from an EMBL/GenBank/DDBJ whole genome shotgun (WGS) entry which is preliminary data.</text>
</comment>
<dbReference type="PANTHER" id="PTHR23517">
    <property type="entry name" value="RESISTANCE PROTEIN MDTM, PUTATIVE-RELATED-RELATED"/>
    <property type="match status" value="1"/>
</dbReference>
<keyword evidence="10" id="KW-1185">Reference proteome</keyword>
<evidence type="ECO:0000313" key="10">
    <source>
        <dbReference type="Proteomes" id="UP000562984"/>
    </source>
</evidence>
<dbReference type="InterPro" id="IPR020846">
    <property type="entry name" value="MFS_dom"/>
</dbReference>
<feature type="transmembrane region" description="Helical" evidence="7">
    <location>
        <begin position="43"/>
        <end position="66"/>
    </location>
</feature>
<feature type="transmembrane region" description="Helical" evidence="7">
    <location>
        <begin position="149"/>
        <end position="169"/>
    </location>
</feature>
<evidence type="ECO:0000313" key="9">
    <source>
        <dbReference type="EMBL" id="NNG34560.1"/>
    </source>
</evidence>
<dbReference type="EMBL" id="JABEND010000001">
    <property type="protein sequence ID" value="NNG34560.1"/>
    <property type="molecule type" value="Genomic_DNA"/>
</dbReference>
<dbReference type="InterPro" id="IPR050171">
    <property type="entry name" value="MFS_Transporters"/>
</dbReference>
<dbReference type="Gene3D" id="1.20.1250.20">
    <property type="entry name" value="MFS general substrate transporter like domains"/>
    <property type="match status" value="1"/>
</dbReference>
<sequence length="420" mass="42671">MQTPSPPEPPGTSVAFRWRPILLPAYGPTALASLGYGAVTPMIALAAIALGASAATAAVVVTLLACGQLVGDLPAGALAAKFGERRALLAAAAVDVAAMTTAYLAQSLWLLALAVFVDGMSASVFNLARHAWMTVAIPLRYRARALSSLGGTFRVGLFIGPFVAAWLVSAFSLQAVFLFAAGTGLAAGLLTLTMPDLTADERTAGKREHRAPRVTIAAVVRQHWSVLATVGVGVLLISAARQSRQTILPLWSEAQQLHPSTISVIFGIAAGIELLLVYPGGAVMDRFGRVFVAVPAVLLMGLGLLLLPLTHTAIAIAVVAGVMAVGNGLSSGIVLTMGSDAAPTVGRAQFLGAWRFLADTGGLAGPGLIAAVTALAALGPAAVAMAAVCGLGAGWLAVFAPGGRRSRRAVATAGSRRRPG</sequence>